<protein>
    <submittedName>
        <fullName evidence="3">GGDEF domain-containing protein</fullName>
    </submittedName>
</protein>
<evidence type="ECO:0000313" key="4">
    <source>
        <dbReference type="Proteomes" id="UP000614200"/>
    </source>
</evidence>
<dbReference type="PANTHER" id="PTHR45138">
    <property type="entry name" value="REGULATORY COMPONENTS OF SENSORY TRANSDUCTION SYSTEM"/>
    <property type="match status" value="1"/>
</dbReference>
<evidence type="ECO:0000259" key="2">
    <source>
        <dbReference type="PROSITE" id="PS50887"/>
    </source>
</evidence>
<dbReference type="PROSITE" id="PS50887">
    <property type="entry name" value="GGDEF"/>
    <property type="match status" value="1"/>
</dbReference>
<feature type="transmembrane region" description="Helical" evidence="1">
    <location>
        <begin position="145"/>
        <end position="164"/>
    </location>
</feature>
<comment type="caution">
    <text evidence="3">The sequence shown here is derived from an EMBL/GenBank/DDBJ whole genome shotgun (WGS) entry which is preliminary data.</text>
</comment>
<feature type="transmembrane region" description="Helical" evidence="1">
    <location>
        <begin position="36"/>
        <end position="55"/>
    </location>
</feature>
<feature type="transmembrane region" description="Helical" evidence="1">
    <location>
        <begin position="170"/>
        <end position="188"/>
    </location>
</feature>
<proteinExistence type="predicted"/>
<dbReference type="SMART" id="SM00267">
    <property type="entry name" value="GGDEF"/>
    <property type="match status" value="1"/>
</dbReference>
<dbReference type="NCBIfam" id="TIGR00254">
    <property type="entry name" value="GGDEF"/>
    <property type="match status" value="1"/>
</dbReference>
<feature type="transmembrane region" description="Helical" evidence="1">
    <location>
        <begin position="6"/>
        <end position="24"/>
    </location>
</feature>
<dbReference type="InterPro" id="IPR043128">
    <property type="entry name" value="Rev_trsase/Diguanyl_cyclase"/>
</dbReference>
<keyword evidence="1" id="KW-0472">Membrane</keyword>
<dbReference type="SUPFAM" id="SSF55073">
    <property type="entry name" value="Nucleotide cyclase"/>
    <property type="match status" value="1"/>
</dbReference>
<reference evidence="3 4" key="1">
    <citation type="submission" date="2020-11" db="EMBL/GenBank/DDBJ databases">
        <title>Fusibacter basophilias sp. nov.</title>
        <authorList>
            <person name="Qiu D."/>
        </authorList>
    </citation>
    <scope>NUCLEOTIDE SEQUENCE [LARGE SCALE GENOMIC DNA]</scope>
    <source>
        <strain evidence="3 4">Q10-2</strain>
    </source>
</reference>
<keyword evidence="4" id="KW-1185">Reference proteome</keyword>
<keyword evidence="1" id="KW-0812">Transmembrane</keyword>
<dbReference type="Proteomes" id="UP000614200">
    <property type="component" value="Unassembled WGS sequence"/>
</dbReference>
<evidence type="ECO:0000313" key="3">
    <source>
        <dbReference type="EMBL" id="MBF4694793.1"/>
    </source>
</evidence>
<evidence type="ECO:0000256" key="1">
    <source>
        <dbReference type="SAM" id="Phobius"/>
    </source>
</evidence>
<dbReference type="CDD" id="cd01949">
    <property type="entry name" value="GGDEF"/>
    <property type="match status" value="1"/>
</dbReference>
<name>A0ABR9ZWH1_9FIRM</name>
<dbReference type="InterPro" id="IPR000160">
    <property type="entry name" value="GGDEF_dom"/>
</dbReference>
<dbReference type="Pfam" id="PF00990">
    <property type="entry name" value="GGDEF"/>
    <property type="match status" value="1"/>
</dbReference>
<sequence length="392" mass="44667">MERINILHISASLFLLSYFFNVFIYGSSDKLVKAKYFDIIPFIAIIGASNLALLFSDFYVYKLALFILFSVQSLSAIFSRIIENSVAHLLAYILSICLLLMIQFNIMIPIQFLNIANILLIGIIIIIQFQNYSQYKTPMHKEISEIYLIALIGVIIISYGASYFLINFGLLIYAVFQLSEIFILLKFYKKSRASIDGRLSDLEKRFERTVEFEAKKRTSFMADKVEYIKEKSQKDPMTKALNRNGLTSIINDLVNDSSVKIFSIAMFDIDNFKSINDTKGHMVGDECLKYLSYAFMINNRKTDFLGRYGGDEFVLVMPHINAPAALEIAERMRLEIQNKSAPKFTISMGISTYPYDGKTFSSLLEVADQGLYAAKEAGRNQVKYKGNVFTKG</sequence>
<dbReference type="InterPro" id="IPR029787">
    <property type="entry name" value="Nucleotide_cyclase"/>
</dbReference>
<dbReference type="Gene3D" id="3.30.70.270">
    <property type="match status" value="1"/>
</dbReference>
<dbReference type="InterPro" id="IPR050469">
    <property type="entry name" value="Diguanylate_Cyclase"/>
</dbReference>
<feature type="domain" description="GGDEF" evidence="2">
    <location>
        <begin position="260"/>
        <end position="387"/>
    </location>
</feature>
<dbReference type="PANTHER" id="PTHR45138:SF9">
    <property type="entry name" value="DIGUANYLATE CYCLASE DGCM-RELATED"/>
    <property type="match status" value="1"/>
</dbReference>
<accession>A0ABR9ZWH1</accession>
<dbReference type="EMBL" id="JADKNH010000011">
    <property type="protein sequence ID" value="MBF4694793.1"/>
    <property type="molecule type" value="Genomic_DNA"/>
</dbReference>
<organism evidence="3 4">
    <name type="scientific">Fusibacter ferrireducens</name>
    <dbReference type="NCBI Taxonomy" id="2785058"/>
    <lineage>
        <taxon>Bacteria</taxon>
        <taxon>Bacillati</taxon>
        <taxon>Bacillota</taxon>
        <taxon>Clostridia</taxon>
        <taxon>Eubacteriales</taxon>
        <taxon>Eubacteriales Family XII. Incertae Sedis</taxon>
        <taxon>Fusibacter</taxon>
    </lineage>
</organism>
<feature type="transmembrane region" description="Helical" evidence="1">
    <location>
        <begin position="89"/>
        <end position="108"/>
    </location>
</feature>
<dbReference type="RefSeq" id="WP_194703037.1">
    <property type="nucleotide sequence ID" value="NZ_JADKNH010000011.1"/>
</dbReference>
<keyword evidence="1" id="KW-1133">Transmembrane helix</keyword>
<gene>
    <name evidence="3" type="ORF">ISU02_16955</name>
</gene>
<feature type="transmembrane region" description="Helical" evidence="1">
    <location>
        <begin position="114"/>
        <end position="133"/>
    </location>
</feature>